<name>A0AAV0WLP3_9HEMI</name>
<sequence>MTCWRETLVPVLSAAPSSPAVPHRHSKKTVNIPDYCKNSRYDTTLTCPTSTNSSVAGSAPSPSVVGSLQRNYSFYNHRLDQLFFFV</sequence>
<comment type="caution">
    <text evidence="1">The sequence shown here is derived from an EMBL/GenBank/DDBJ whole genome shotgun (WGS) entry which is preliminary data.</text>
</comment>
<dbReference type="EMBL" id="CARXXK010000002">
    <property type="protein sequence ID" value="CAI6356668.1"/>
    <property type="molecule type" value="Genomic_DNA"/>
</dbReference>
<reference evidence="1 2" key="1">
    <citation type="submission" date="2023-01" db="EMBL/GenBank/DDBJ databases">
        <authorList>
            <person name="Whitehead M."/>
        </authorList>
    </citation>
    <scope>NUCLEOTIDE SEQUENCE [LARGE SCALE GENOMIC DNA]</scope>
</reference>
<evidence type="ECO:0000313" key="2">
    <source>
        <dbReference type="Proteomes" id="UP001160148"/>
    </source>
</evidence>
<dbReference type="Proteomes" id="UP001160148">
    <property type="component" value="Unassembled WGS sequence"/>
</dbReference>
<proteinExistence type="predicted"/>
<accession>A0AAV0WLP3</accession>
<organism evidence="1 2">
    <name type="scientific">Macrosiphum euphorbiae</name>
    <name type="common">potato aphid</name>
    <dbReference type="NCBI Taxonomy" id="13131"/>
    <lineage>
        <taxon>Eukaryota</taxon>
        <taxon>Metazoa</taxon>
        <taxon>Ecdysozoa</taxon>
        <taxon>Arthropoda</taxon>
        <taxon>Hexapoda</taxon>
        <taxon>Insecta</taxon>
        <taxon>Pterygota</taxon>
        <taxon>Neoptera</taxon>
        <taxon>Paraneoptera</taxon>
        <taxon>Hemiptera</taxon>
        <taxon>Sternorrhyncha</taxon>
        <taxon>Aphidomorpha</taxon>
        <taxon>Aphidoidea</taxon>
        <taxon>Aphididae</taxon>
        <taxon>Macrosiphini</taxon>
        <taxon>Macrosiphum</taxon>
    </lineage>
</organism>
<dbReference type="AlphaFoldDB" id="A0AAV0WLP3"/>
<keyword evidence="2" id="KW-1185">Reference proteome</keyword>
<gene>
    <name evidence="1" type="ORF">MEUPH1_LOCUS12379</name>
</gene>
<protein>
    <submittedName>
        <fullName evidence="1">Uncharacterized protein</fullName>
    </submittedName>
</protein>
<evidence type="ECO:0000313" key="1">
    <source>
        <dbReference type="EMBL" id="CAI6356668.1"/>
    </source>
</evidence>